<dbReference type="Proteomes" id="UP000266861">
    <property type="component" value="Unassembled WGS sequence"/>
</dbReference>
<feature type="chain" id="PRO_5017337126" description="Granulins domain-containing protein" evidence="2">
    <location>
        <begin position="23"/>
        <end position="260"/>
    </location>
</feature>
<keyword evidence="1" id="KW-0812">Transmembrane</keyword>
<dbReference type="STRING" id="1348612.A0A397IM42"/>
<keyword evidence="2" id="KW-0732">Signal</keyword>
<evidence type="ECO:0000313" key="3">
    <source>
        <dbReference type="EMBL" id="RHZ76991.1"/>
    </source>
</evidence>
<dbReference type="EMBL" id="PQFF01000176">
    <property type="protein sequence ID" value="RHZ76991.1"/>
    <property type="molecule type" value="Genomic_DNA"/>
</dbReference>
<feature type="signal peptide" evidence="2">
    <location>
        <begin position="1"/>
        <end position="22"/>
    </location>
</feature>
<name>A0A397IM42_9GLOM</name>
<reference evidence="3 4" key="1">
    <citation type="submission" date="2018-08" db="EMBL/GenBank/DDBJ databases">
        <title>Genome and evolution of the arbuscular mycorrhizal fungus Diversispora epigaea (formerly Glomus versiforme) and its bacterial endosymbionts.</title>
        <authorList>
            <person name="Sun X."/>
            <person name="Fei Z."/>
            <person name="Harrison M."/>
        </authorList>
    </citation>
    <scope>NUCLEOTIDE SEQUENCE [LARGE SCALE GENOMIC DNA]</scope>
    <source>
        <strain evidence="3 4">IT104</strain>
    </source>
</reference>
<protein>
    <recommendedName>
        <fullName evidence="5">Granulins domain-containing protein</fullName>
    </recommendedName>
</protein>
<comment type="caution">
    <text evidence="3">The sequence shown here is derived from an EMBL/GenBank/DDBJ whole genome shotgun (WGS) entry which is preliminary data.</text>
</comment>
<evidence type="ECO:0000313" key="4">
    <source>
        <dbReference type="Proteomes" id="UP000266861"/>
    </source>
</evidence>
<gene>
    <name evidence="3" type="ORF">Glove_186g106</name>
</gene>
<keyword evidence="1" id="KW-0472">Membrane</keyword>
<sequence length="260" mass="28774">MQKNRTLIFVLIITTFCNLTFATAPLKLFDSFQSGLSNLSSLVEKDICYECPGTTLCCPKVCSSVCEARYCCTSNYFCCGNGSGGCCQENYECCGIYCCSSEQLCIDSFCESVNTLPILQEKVEKWALFNGYSEEKSKELGGKAKEFEKCLKILSKSINKSFDGNDSCVSCKDLNTISNINKGSELSQDEIKAILNLLGAAKDAIECKFSVCLKDDFCNGISKLSGNTLMIIGILLNVMVYFYLSFGSSNQIFLWEYFNV</sequence>
<organism evidence="3 4">
    <name type="scientific">Diversispora epigaea</name>
    <dbReference type="NCBI Taxonomy" id="1348612"/>
    <lineage>
        <taxon>Eukaryota</taxon>
        <taxon>Fungi</taxon>
        <taxon>Fungi incertae sedis</taxon>
        <taxon>Mucoromycota</taxon>
        <taxon>Glomeromycotina</taxon>
        <taxon>Glomeromycetes</taxon>
        <taxon>Diversisporales</taxon>
        <taxon>Diversisporaceae</taxon>
        <taxon>Diversispora</taxon>
    </lineage>
</organism>
<proteinExistence type="predicted"/>
<dbReference type="OrthoDB" id="2448820at2759"/>
<dbReference type="AlphaFoldDB" id="A0A397IM42"/>
<feature type="transmembrane region" description="Helical" evidence="1">
    <location>
        <begin position="224"/>
        <end position="244"/>
    </location>
</feature>
<keyword evidence="1" id="KW-1133">Transmembrane helix</keyword>
<accession>A0A397IM42</accession>
<evidence type="ECO:0000256" key="1">
    <source>
        <dbReference type="SAM" id="Phobius"/>
    </source>
</evidence>
<keyword evidence="4" id="KW-1185">Reference proteome</keyword>
<evidence type="ECO:0008006" key="5">
    <source>
        <dbReference type="Google" id="ProtNLM"/>
    </source>
</evidence>
<evidence type="ECO:0000256" key="2">
    <source>
        <dbReference type="SAM" id="SignalP"/>
    </source>
</evidence>